<gene>
    <name evidence="1" type="ORF">GRAN_4302</name>
</gene>
<dbReference type="EMBL" id="RDSM01000003">
    <property type="protein sequence ID" value="RXH55198.1"/>
    <property type="molecule type" value="Genomic_DNA"/>
</dbReference>
<organism evidence="1 2">
    <name type="scientific">Granulicella sibirica</name>
    <dbReference type="NCBI Taxonomy" id="2479048"/>
    <lineage>
        <taxon>Bacteria</taxon>
        <taxon>Pseudomonadati</taxon>
        <taxon>Acidobacteriota</taxon>
        <taxon>Terriglobia</taxon>
        <taxon>Terriglobales</taxon>
        <taxon>Acidobacteriaceae</taxon>
        <taxon>Granulicella</taxon>
    </lineage>
</organism>
<dbReference type="Proteomes" id="UP000289437">
    <property type="component" value="Unassembled WGS sequence"/>
</dbReference>
<evidence type="ECO:0000313" key="1">
    <source>
        <dbReference type="EMBL" id="RXH55198.1"/>
    </source>
</evidence>
<reference evidence="1 2" key="1">
    <citation type="submission" date="2018-11" db="EMBL/GenBank/DDBJ databases">
        <authorList>
            <person name="Mardanov A.V."/>
            <person name="Ravin N.V."/>
            <person name="Dedysh S.N."/>
        </authorList>
    </citation>
    <scope>NUCLEOTIDE SEQUENCE [LARGE SCALE GENOMIC DNA]</scope>
    <source>
        <strain evidence="1 2">AF10</strain>
    </source>
</reference>
<sequence>MLLIVGELRQDTIADRIYPSDIVIHHTFGVLQSVYFE</sequence>
<comment type="caution">
    <text evidence="1">The sequence shown here is derived from an EMBL/GenBank/DDBJ whole genome shotgun (WGS) entry which is preliminary data.</text>
</comment>
<dbReference type="AlphaFoldDB" id="A0A4Q0SZW8"/>
<keyword evidence="2" id="KW-1185">Reference proteome</keyword>
<reference evidence="2" key="2">
    <citation type="submission" date="2019-02" db="EMBL/GenBank/DDBJ databases">
        <title>Granulicella sibirica sp. nov., a psychrotolerant acidobacterium isolated from an organic soil layer in forested tundra, West Siberia.</title>
        <authorList>
            <person name="Oshkin I.Y."/>
            <person name="Kulichevskaya I.S."/>
            <person name="Rijpstra W.I.C."/>
            <person name="Sinninghe Damste J.S."/>
            <person name="Rakitin A.L."/>
            <person name="Ravin N.V."/>
            <person name="Dedysh S.N."/>
        </authorList>
    </citation>
    <scope>NUCLEOTIDE SEQUENCE [LARGE SCALE GENOMIC DNA]</scope>
    <source>
        <strain evidence="2">AF10</strain>
    </source>
</reference>
<name>A0A4Q0SZW8_9BACT</name>
<evidence type="ECO:0000313" key="2">
    <source>
        <dbReference type="Proteomes" id="UP000289437"/>
    </source>
</evidence>
<protein>
    <submittedName>
        <fullName evidence="1">Uncharacterized protein</fullName>
    </submittedName>
</protein>
<accession>A0A4Q0SZW8</accession>
<proteinExistence type="predicted"/>